<protein>
    <recommendedName>
        <fullName evidence="4">Glycine zipper domain-containing protein</fullName>
    </recommendedName>
</protein>
<reference evidence="2 3" key="1">
    <citation type="submission" date="2019-10" db="EMBL/GenBank/DDBJ databases">
        <title>Nocardia macrotermitis sp. nov. and Nocardia aurantia sp. nov., isolated from the gut of fungus growing-termite Macrotermes natalensis.</title>
        <authorList>
            <person name="Benndorf R."/>
            <person name="Schwitalla J."/>
            <person name="Martin K."/>
            <person name="De Beer W."/>
            <person name="Kaster A.-K."/>
            <person name="Vollmers J."/>
            <person name="Poulsen M."/>
            <person name="Beemelmanns C."/>
        </authorList>
    </citation>
    <scope>NUCLEOTIDE SEQUENCE [LARGE SCALE GENOMIC DNA]</scope>
    <source>
        <strain evidence="2 3">RB56</strain>
    </source>
</reference>
<evidence type="ECO:0000313" key="2">
    <source>
        <dbReference type="EMBL" id="MQY26288.1"/>
    </source>
</evidence>
<gene>
    <name evidence="2" type="ORF">NRB56_18510</name>
</gene>
<dbReference type="OrthoDB" id="4369583at2"/>
<organism evidence="2 3">
    <name type="scientific">Nocardia aurantia</name>
    <dbReference type="NCBI Taxonomy" id="2585199"/>
    <lineage>
        <taxon>Bacteria</taxon>
        <taxon>Bacillati</taxon>
        <taxon>Actinomycetota</taxon>
        <taxon>Actinomycetes</taxon>
        <taxon>Mycobacteriales</taxon>
        <taxon>Nocardiaceae</taxon>
        <taxon>Nocardia</taxon>
    </lineage>
</organism>
<dbReference type="EMBL" id="WEGI01000003">
    <property type="protein sequence ID" value="MQY26288.1"/>
    <property type="molecule type" value="Genomic_DNA"/>
</dbReference>
<dbReference type="AlphaFoldDB" id="A0A7K0DKU6"/>
<feature type="compositionally biased region" description="Low complexity" evidence="1">
    <location>
        <begin position="270"/>
        <end position="290"/>
    </location>
</feature>
<keyword evidence="3" id="KW-1185">Reference proteome</keyword>
<sequence>MGTSQQGDPAPRRRPLGSILVAGTIPVAVCLGAGHAVADSPAATPPVVSAETPADATPVDPGEVEASADTATDPEAAPIPPVPAAARTQDAGEQADTAAATDEEPVAADAPAPKVYVGRNSDTGMRAEPENAGLAPVDAQRLHLPNPGSVPDVAPIQAPAGKLRCGDAKVDVPPWLGPVQAGQVNEASARTEAQLARTLDSAGFAPSRSDRIAAGTLGGAATGAVVGAIAGLPPVLPGLVVGTVVGAVIGGVNAYNAPAIEPPLVDKPAVESPAADASVADSPAAAESPAQTPATAGP</sequence>
<comment type="caution">
    <text evidence="2">The sequence shown here is derived from an EMBL/GenBank/DDBJ whole genome shotgun (WGS) entry which is preliminary data.</text>
</comment>
<dbReference type="Proteomes" id="UP000431401">
    <property type="component" value="Unassembled WGS sequence"/>
</dbReference>
<feature type="region of interest" description="Disordered" evidence="1">
    <location>
        <begin position="263"/>
        <end position="298"/>
    </location>
</feature>
<dbReference type="RefSeq" id="WP_153340273.1">
    <property type="nucleotide sequence ID" value="NZ_WEGI01000003.1"/>
</dbReference>
<evidence type="ECO:0000256" key="1">
    <source>
        <dbReference type="SAM" id="MobiDB-lite"/>
    </source>
</evidence>
<proteinExistence type="predicted"/>
<evidence type="ECO:0000313" key="3">
    <source>
        <dbReference type="Proteomes" id="UP000431401"/>
    </source>
</evidence>
<name>A0A7K0DKU6_9NOCA</name>
<feature type="compositionally biased region" description="Low complexity" evidence="1">
    <location>
        <begin position="84"/>
        <end position="100"/>
    </location>
</feature>
<accession>A0A7K0DKU6</accession>
<feature type="region of interest" description="Disordered" evidence="1">
    <location>
        <begin position="37"/>
        <end position="124"/>
    </location>
</feature>
<evidence type="ECO:0008006" key="4">
    <source>
        <dbReference type="Google" id="ProtNLM"/>
    </source>
</evidence>